<proteinExistence type="inferred from homology"/>
<dbReference type="RefSeq" id="WP_141651883.1">
    <property type="nucleotide sequence ID" value="NZ_LKHV02000001.1"/>
</dbReference>
<comment type="similarity">
    <text evidence="2 8">Belongs to the group II decarboxylase family.</text>
</comment>
<evidence type="ECO:0000256" key="4">
    <source>
        <dbReference type="ARBA" id="ARBA00022898"/>
    </source>
</evidence>
<evidence type="ECO:0000256" key="1">
    <source>
        <dbReference type="ARBA" id="ARBA00001933"/>
    </source>
</evidence>
<name>A0AAE3HSJ5_9GAMM</name>
<keyword evidence="10" id="KW-1185">Reference proteome</keyword>
<evidence type="ECO:0000313" key="9">
    <source>
        <dbReference type="EMBL" id="MCS5709300.1"/>
    </source>
</evidence>
<evidence type="ECO:0000256" key="8">
    <source>
        <dbReference type="RuleBase" id="RU000382"/>
    </source>
</evidence>
<dbReference type="EMBL" id="LKHV02000001">
    <property type="protein sequence ID" value="MCS5709300.1"/>
    <property type="molecule type" value="Genomic_DNA"/>
</dbReference>
<dbReference type="InterPro" id="IPR002129">
    <property type="entry name" value="PyrdxlP-dep_de-COase"/>
</dbReference>
<dbReference type="Pfam" id="PF00282">
    <property type="entry name" value="Pyridoxal_deC"/>
    <property type="match status" value="1"/>
</dbReference>
<dbReference type="Gene3D" id="3.90.1150.160">
    <property type="match status" value="1"/>
</dbReference>
<gene>
    <name evidence="9" type="ORF">CC99x_010325</name>
</gene>
<evidence type="ECO:0000256" key="7">
    <source>
        <dbReference type="PIRSR" id="PIRSR602129-50"/>
    </source>
</evidence>
<dbReference type="GO" id="GO:0006538">
    <property type="term" value="P:L-glutamate catabolic process"/>
    <property type="evidence" value="ECO:0007669"/>
    <property type="project" value="TreeGrafter"/>
</dbReference>
<dbReference type="PANTHER" id="PTHR43321">
    <property type="entry name" value="GLUTAMATE DECARBOXYLASE"/>
    <property type="match status" value="1"/>
</dbReference>
<comment type="catalytic activity">
    <reaction evidence="6">
        <text>L-glutamate + H(+) = 4-aminobutanoate + CO2</text>
        <dbReference type="Rhea" id="RHEA:17785"/>
        <dbReference type="ChEBI" id="CHEBI:15378"/>
        <dbReference type="ChEBI" id="CHEBI:16526"/>
        <dbReference type="ChEBI" id="CHEBI:29985"/>
        <dbReference type="ChEBI" id="CHEBI:59888"/>
        <dbReference type="EC" id="4.1.1.15"/>
    </reaction>
</comment>
<accession>A0AAE3HSJ5</accession>
<keyword evidence="5 8" id="KW-0456">Lyase</keyword>
<reference evidence="9" key="2">
    <citation type="submission" date="2021-06" db="EMBL/GenBank/DDBJ databases">
        <title>Genomic Description and Analysis of Intracellular Bacteria, Candidatus Berkiella cookevillensis and Candidatus Berkiella aquae.</title>
        <authorList>
            <person name="Kidane D.T."/>
            <person name="Mehari Y.T."/>
            <person name="Rice F.C."/>
            <person name="Arivett B.A."/>
            <person name="Farone A.L."/>
            <person name="Berk S.G."/>
            <person name="Farone M.B."/>
        </authorList>
    </citation>
    <scope>NUCLEOTIDE SEQUENCE</scope>
    <source>
        <strain evidence="9">CC99</strain>
    </source>
</reference>
<dbReference type="GO" id="GO:0030170">
    <property type="term" value="F:pyridoxal phosphate binding"/>
    <property type="evidence" value="ECO:0007669"/>
    <property type="project" value="InterPro"/>
</dbReference>
<evidence type="ECO:0000256" key="5">
    <source>
        <dbReference type="ARBA" id="ARBA00023239"/>
    </source>
</evidence>
<dbReference type="EC" id="4.1.1.15" evidence="3"/>
<dbReference type="Gene3D" id="3.40.640.10">
    <property type="entry name" value="Type I PLP-dependent aspartate aminotransferase-like (Major domain)"/>
    <property type="match status" value="1"/>
</dbReference>
<comment type="cofactor">
    <cofactor evidence="1 7 8">
        <name>pyridoxal 5'-phosphate</name>
        <dbReference type="ChEBI" id="CHEBI:597326"/>
    </cofactor>
</comment>
<organism evidence="9 10">
    <name type="scientific">Candidatus Berkiella cookevillensis</name>
    <dbReference type="NCBI Taxonomy" id="437022"/>
    <lineage>
        <taxon>Bacteria</taxon>
        <taxon>Pseudomonadati</taxon>
        <taxon>Pseudomonadota</taxon>
        <taxon>Gammaproteobacteria</taxon>
        <taxon>Candidatus Berkiellales</taxon>
        <taxon>Candidatus Berkiellaceae</taxon>
        <taxon>Candidatus Berkiella</taxon>
    </lineage>
</organism>
<protein>
    <recommendedName>
        <fullName evidence="3">glutamate decarboxylase</fullName>
        <ecNumber evidence="3">4.1.1.15</ecNumber>
    </recommendedName>
</protein>
<dbReference type="AlphaFoldDB" id="A0AAE3HSJ5"/>
<dbReference type="GO" id="GO:0005829">
    <property type="term" value="C:cytosol"/>
    <property type="evidence" value="ECO:0007669"/>
    <property type="project" value="TreeGrafter"/>
</dbReference>
<dbReference type="Proteomes" id="UP000051494">
    <property type="component" value="Unassembled WGS sequence"/>
</dbReference>
<dbReference type="SUPFAM" id="SSF53383">
    <property type="entry name" value="PLP-dependent transferases"/>
    <property type="match status" value="1"/>
</dbReference>
<evidence type="ECO:0000256" key="6">
    <source>
        <dbReference type="ARBA" id="ARBA00048868"/>
    </source>
</evidence>
<dbReference type="InterPro" id="IPR015421">
    <property type="entry name" value="PyrdxlP-dep_Trfase_major"/>
</dbReference>
<sequence length="420" mass="47789">MEHSLLHSIKILKKEIVMDDLLCDFDTKNRAVKNLGAFSSTYMSKEAEEVFIKFSSINAVDSCAYPEIEEMSQYCGNFLLNMFHAASPERYQFFPTSGSSEAIFLAILLFKNHWKVHHPDSTIKPNLIIHQTSHVAFVSAAKALDVELKIIQKDYENLRWNLSQLKENIDKGTIGVVCTLGATTTLVMDEVEKINAVLESISEHSDYLIPIHVDAASGGFIAPFVHPDFIWDFRLSHVKSINVSSHKYGLVYPSLGWLCVDEMICDDNLKNENTYLGKSIKRLPLHFSHSASHVATQFYYFKNLGWSGYADIVKDLYQKNKLMVDALKEVPELEMLTPNHLFSIPGVIMRSSNEKHYDLQALSQYLIKLDWHLPVFNNNVVDEGASQTWAARIVIRYGLTEDLIYQLLGDIKGYFSSQFS</sequence>
<dbReference type="InterPro" id="IPR010107">
    <property type="entry name" value="Glutamate_decarboxylase"/>
</dbReference>
<keyword evidence="4 7" id="KW-0663">Pyridoxal phosphate</keyword>
<reference evidence="9" key="1">
    <citation type="journal article" date="2016" name="Genome Announc.">
        <title>Draft Genome Sequences of Two Novel Amoeba-Resistant Intranuclear Bacteria, 'Candidatus Berkiella cookevillensis' and 'Candidatus Berkiella aquae'.</title>
        <authorList>
            <person name="Mehari Y.T."/>
            <person name="Arivett B.A."/>
            <person name="Farone A.L."/>
            <person name="Gunderson J.H."/>
            <person name="Farone M.B."/>
        </authorList>
    </citation>
    <scope>NUCLEOTIDE SEQUENCE</scope>
    <source>
        <strain evidence="9">CC99</strain>
    </source>
</reference>
<feature type="modified residue" description="N6-(pyridoxal phosphate)lysine" evidence="7">
    <location>
        <position position="247"/>
    </location>
</feature>
<evidence type="ECO:0000313" key="10">
    <source>
        <dbReference type="Proteomes" id="UP000051494"/>
    </source>
</evidence>
<dbReference type="PANTHER" id="PTHR43321:SF3">
    <property type="entry name" value="GLUTAMATE DECARBOXYLASE"/>
    <property type="match status" value="1"/>
</dbReference>
<dbReference type="InterPro" id="IPR015424">
    <property type="entry name" value="PyrdxlP-dep_Trfase"/>
</dbReference>
<evidence type="ECO:0000256" key="2">
    <source>
        <dbReference type="ARBA" id="ARBA00009533"/>
    </source>
</evidence>
<evidence type="ECO:0000256" key="3">
    <source>
        <dbReference type="ARBA" id="ARBA00012421"/>
    </source>
</evidence>
<comment type="caution">
    <text evidence="9">The sequence shown here is derived from an EMBL/GenBank/DDBJ whole genome shotgun (WGS) entry which is preliminary data.</text>
</comment>
<dbReference type="GO" id="GO:0004351">
    <property type="term" value="F:glutamate decarboxylase activity"/>
    <property type="evidence" value="ECO:0007669"/>
    <property type="project" value="UniProtKB-EC"/>
</dbReference>